<protein>
    <submittedName>
        <fullName evidence="1">Uncharacterized protein</fullName>
    </submittedName>
</protein>
<comment type="caution">
    <text evidence="1">The sequence shown here is derived from an EMBL/GenBank/DDBJ whole genome shotgun (WGS) entry which is preliminary data.</text>
</comment>
<evidence type="ECO:0000313" key="2">
    <source>
        <dbReference type="Proteomes" id="UP001066276"/>
    </source>
</evidence>
<organism evidence="1 2">
    <name type="scientific">Pleurodeles waltl</name>
    <name type="common">Iberian ribbed newt</name>
    <dbReference type="NCBI Taxonomy" id="8319"/>
    <lineage>
        <taxon>Eukaryota</taxon>
        <taxon>Metazoa</taxon>
        <taxon>Chordata</taxon>
        <taxon>Craniata</taxon>
        <taxon>Vertebrata</taxon>
        <taxon>Euteleostomi</taxon>
        <taxon>Amphibia</taxon>
        <taxon>Batrachia</taxon>
        <taxon>Caudata</taxon>
        <taxon>Salamandroidea</taxon>
        <taxon>Salamandridae</taxon>
        <taxon>Pleurodelinae</taxon>
        <taxon>Pleurodeles</taxon>
    </lineage>
</organism>
<accession>A0AAV7N139</accession>
<dbReference type="AlphaFoldDB" id="A0AAV7N139"/>
<proteinExistence type="predicted"/>
<reference evidence="1" key="1">
    <citation type="journal article" date="2022" name="bioRxiv">
        <title>Sequencing and chromosome-scale assembly of the giantPleurodeles waltlgenome.</title>
        <authorList>
            <person name="Brown T."/>
            <person name="Elewa A."/>
            <person name="Iarovenko S."/>
            <person name="Subramanian E."/>
            <person name="Araus A.J."/>
            <person name="Petzold A."/>
            <person name="Susuki M."/>
            <person name="Suzuki K.-i.T."/>
            <person name="Hayashi T."/>
            <person name="Toyoda A."/>
            <person name="Oliveira C."/>
            <person name="Osipova E."/>
            <person name="Leigh N.D."/>
            <person name="Simon A."/>
            <person name="Yun M.H."/>
        </authorList>
    </citation>
    <scope>NUCLEOTIDE SEQUENCE</scope>
    <source>
        <strain evidence="1">20211129_DDA</strain>
        <tissue evidence="1">Liver</tissue>
    </source>
</reference>
<name>A0AAV7N139_PLEWA</name>
<keyword evidence="2" id="KW-1185">Reference proteome</keyword>
<evidence type="ECO:0000313" key="1">
    <source>
        <dbReference type="EMBL" id="KAJ1109711.1"/>
    </source>
</evidence>
<sequence length="66" mass="6917">MDLRRRCYGGGGAPDPVCCPAVFSPPVAPPGSSQLGALALSGHLVSWPGHTPPVYLFLDTIDLKKE</sequence>
<gene>
    <name evidence="1" type="ORF">NDU88_007071</name>
</gene>
<dbReference type="EMBL" id="JANPWB010000013">
    <property type="protein sequence ID" value="KAJ1109711.1"/>
    <property type="molecule type" value="Genomic_DNA"/>
</dbReference>
<dbReference type="Proteomes" id="UP001066276">
    <property type="component" value="Chromosome 9"/>
</dbReference>